<organism evidence="2 3">
    <name type="scientific">Eleusine coracana subsp. coracana</name>
    <dbReference type="NCBI Taxonomy" id="191504"/>
    <lineage>
        <taxon>Eukaryota</taxon>
        <taxon>Viridiplantae</taxon>
        <taxon>Streptophyta</taxon>
        <taxon>Embryophyta</taxon>
        <taxon>Tracheophyta</taxon>
        <taxon>Spermatophyta</taxon>
        <taxon>Magnoliopsida</taxon>
        <taxon>Liliopsida</taxon>
        <taxon>Poales</taxon>
        <taxon>Poaceae</taxon>
        <taxon>PACMAD clade</taxon>
        <taxon>Chloridoideae</taxon>
        <taxon>Cynodonteae</taxon>
        <taxon>Eleusininae</taxon>
        <taxon>Eleusine</taxon>
    </lineage>
</organism>
<proteinExistence type="predicted"/>
<keyword evidence="3" id="KW-1185">Reference proteome</keyword>
<dbReference type="Proteomes" id="UP001054889">
    <property type="component" value="Unassembled WGS sequence"/>
</dbReference>
<reference evidence="2" key="1">
    <citation type="journal article" date="2018" name="DNA Res.">
        <title>Multiple hybrid de novo genome assembly of finger millet, an orphan allotetraploid crop.</title>
        <authorList>
            <person name="Hatakeyama M."/>
            <person name="Aluri S."/>
            <person name="Balachadran M.T."/>
            <person name="Sivarajan S.R."/>
            <person name="Patrignani A."/>
            <person name="Gruter S."/>
            <person name="Poveda L."/>
            <person name="Shimizu-Inatsugi R."/>
            <person name="Baeten J."/>
            <person name="Francoijs K.J."/>
            <person name="Nataraja K.N."/>
            <person name="Reddy Y.A.N."/>
            <person name="Phadnis S."/>
            <person name="Ravikumar R.L."/>
            <person name="Schlapbach R."/>
            <person name="Sreeman S.M."/>
            <person name="Shimizu K.K."/>
        </authorList>
    </citation>
    <scope>NUCLEOTIDE SEQUENCE</scope>
</reference>
<reference evidence="2" key="2">
    <citation type="submission" date="2021-12" db="EMBL/GenBank/DDBJ databases">
        <title>Resequencing data analysis of finger millet.</title>
        <authorList>
            <person name="Hatakeyama M."/>
            <person name="Aluri S."/>
            <person name="Balachadran M.T."/>
            <person name="Sivarajan S.R."/>
            <person name="Poveda L."/>
            <person name="Shimizu-Inatsugi R."/>
            <person name="Schlapbach R."/>
            <person name="Sreeman S.M."/>
            <person name="Shimizu K.K."/>
        </authorList>
    </citation>
    <scope>NUCLEOTIDE SEQUENCE</scope>
</reference>
<dbReference type="AlphaFoldDB" id="A0AAV5EAX0"/>
<accession>A0AAV5EAX0</accession>
<evidence type="ECO:0000259" key="1">
    <source>
        <dbReference type="Pfam" id="PF00646"/>
    </source>
</evidence>
<comment type="caution">
    <text evidence="2">The sequence shown here is derived from an EMBL/GenBank/DDBJ whole genome shotgun (WGS) entry which is preliminary data.</text>
</comment>
<dbReference type="SUPFAM" id="SSF81383">
    <property type="entry name" value="F-box domain"/>
    <property type="match status" value="1"/>
</dbReference>
<gene>
    <name evidence="2" type="primary">gb06921</name>
    <name evidence="2" type="ORF">PR202_gb06921</name>
</gene>
<sequence length="178" mass="20275">MNFRSIRFPCRAGDAPTQAAAKVAAWVLDDDDLLREILLRLDFPSCLVRAAAVSKRWLRHASDPAFLRRFRCLHPPRLLGLYVCPMGPISSGPHQDLFPDSIFVPMPQSPAESAAVIRRGSFHFHLEHDIFHNSMWDCRNGRLIIDSYMQGYRGNFVQPSASCAIHQHHHCLPRPRDP</sequence>
<name>A0AAV5EAX0_ELECO</name>
<evidence type="ECO:0000313" key="3">
    <source>
        <dbReference type="Proteomes" id="UP001054889"/>
    </source>
</evidence>
<protein>
    <recommendedName>
        <fullName evidence="1">F-box domain-containing protein</fullName>
    </recommendedName>
</protein>
<dbReference type="InterPro" id="IPR001810">
    <property type="entry name" value="F-box_dom"/>
</dbReference>
<feature type="domain" description="F-box" evidence="1">
    <location>
        <begin position="31"/>
        <end position="68"/>
    </location>
</feature>
<dbReference type="PANTHER" id="PTHR33207">
    <property type="entry name" value="F-BOX DOMAIN CONTAINING PROTEIN-RELATED"/>
    <property type="match status" value="1"/>
</dbReference>
<dbReference type="Pfam" id="PF00646">
    <property type="entry name" value="F-box"/>
    <property type="match status" value="1"/>
</dbReference>
<evidence type="ECO:0000313" key="2">
    <source>
        <dbReference type="EMBL" id="GJN19626.1"/>
    </source>
</evidence>
<dbReference type="Gene3D" id="1.20.1280.50">
    <property type="match status" value="1"/>
</dbReference>
<dbReference type="InterPro" id="IPR036047">
    <property type="entry name" value="F-box-like_dom_sf"/>
</dbReference>
<dbReference type="EMBL" id="BQKI01000074">
    <property type="protein sequence ID" value="GJN19626.1"/>
    <property type="molecule type" value="Genomic_DNA"/>
</dbReference>